<reference evidence="2 3" key="1">
    <citation type="journal article" date="2020" name="Nat. Commun.">
        <title>Genome of Tripterygium wilfordii and identification of cytochrome P450 involved in triptolide biosynthesis.</title>
        <authorList>
            <person name="Tu L."/>
            <person name="Su P."/>
            <person name="Zhang Z."/>
            <person name="Gao L."/>
            <person name="Wang J."/>
            <person name="Hu T."/>
            <person name="Zhou J."/>
            <person name="Zhang Y."/>
            <person name="Zhao Y."/>
            <person name="Liu Y."/>
            <person name="Song Y."/>
            <person name="Tong Y."/>
            <person name="Lu Y."/>
            <person name="Yang J."/>
            <person name="Xu C."/>
            <person name="Jia M."/>
            <person name="Peters R.J."/>
            <person name="Huang L."/>
            <person name="Gao W."/>
        </authorList>
    </citation>
    <scope>NUCLEOTIDE SEQUENCE [LARGE SCALE GENOMIC DNA]</scope>
    <source>
        <strain evidence="3">cv. XIE 37</strain>
        <tissue evidence="2">Leaf</tissue>
    </source>
</reference>
<proteinExistence type="predicted"/>
<protein>
    <submittedName>
        <fullName evidence="2">Uncharacterized protein</fullName>
    </submittedName>
</protein>
<dbReference type="AlphaFoldDB" id="A0A7J7D716"/>
<evidence type="ECO:0000256" key="1">
    <source>
        <dbReference type="SAM" id="MobiDB-lite"/>
    </source>
</evidence>
<organism evidence="2 3">
    <name type="scientific">Tripterygium wilfordii</name>
    <name type="common">Thunder God vine</name>
    <dbReference type="NCBI Taxonomy" id="458696"/>
    <lineage>
        <taxon>Eukaryota</taxon>
        <taxon>Viridiplantae</taxon>
        <taxon>Streptophyta</taxon>
        <taxon>Embryophyta</taxon>
        <taxon>Tracheophyta</taxon>
        <taxon>Spermatophyta</taxon>
        <taxon>Magnoliopsida</taxon>
        <taxon>eudicotyledons</taxon>
        <taxon>Gunneridae</taxon>
        <taxon>Pentapetalae</taxon>
        <taxon>rosids</taxon>
        <taxon>fabids</taxon>
        <taxon>Celastrales</taxon>
        <taxon>Celastraceae</taxon>
        <taxon>Tripterygium</taxon>
    </lineage>
</organism>
<comment type="caution">
    <text evidence="2">The sequence shown here is derived from an EMBL/GenBank/DDBJ whole genome shotgun (WGS) entry which is preliminary data.</text>
</comment>
<keyword evidence="3" id="KW-1185">Reference proteome</keyword>
<sequence length="53" mass="6158">MRKKCPKPWETGSSQSWRKNGDNSKDSEHRYGREIKVSACWGGRRRHGNPGEE</sequence>
<gene>
    <name evidence="2" type="ORF">HS088_TW09G00144</name>
</gene>
<dbReference type="InParanoid" id="A0A7J7D716"/>
<accession>A0A7J7D716</accession>
<name>A0A7J7D716_TRIWF</name>
<dbReference type="EMBL" id="JAAARO010000009">
    <property type="protein sequence ID" value="KAF5742103.1"/>
    <property type="molecule type" value="Genomic_DNA"/>
</dbReference>
<feature type="compositionally biased region" description="Basic and acidic residues" evidence="1">
    <location>
        <begin position="19"/>
        <end position="33"/>
    </location>
</feature>
<evidence type="ECO:0000313" key="3">
    <source>
        <dbReference type="Proteomes" id="UP000593562"/>
    </source>
</evidence>
<evidence type="ECO:0000313" key="2">
    <source>
        <dbReference type="EMBL" id="KAF5742103.1"/>
    </source>
</evidence>
<feature type="region of interest" description="Disordered" evidence="1">
    <location>
        <begin position="1"/>
        <end position="33"/>
    </location>
</feature>
<dbReference type="Proteomes" id="UP000593562">
    <property type="component" value="Unassembled WGS sequence"/>
</dbReference>